<proteinExistence type="predicted"/>
<reference evidence="1" key="1">
    <citation type="submission" date="2018-09" db="EMBL/GenBank/DDBJ databases">
        <title>whole genome sequence of T. equiperdum IVM-t1 strain.</title>
        <authorList>
            <person name="Suganuma K."/>
        </authorList>
    </citation>
    <scope>NUCLEOTIDE SEQUENCE [LARGE SCALE GENOMIC DNA]</scope>
    <source>
        <strain evidence="1">IVM-t1</strain>
    </source>
</reference>
<dbReference type="PANTHER" id="PTHR38827">
    <property type="entry name" value="T. BRUCEI SPP.-SPECIFIC PROTEIN-RELATED"/>
    <property type="match status" value="1"/>
</dbReference>
<evidence type="ECO:0000313" key="1">
    <source>
        <dbReference type="EMBL" id="RHW69080.1"/>
    </source>
</evidence>
<comment type="caution">
    <text evidence="1">The sequence shown here is derived from an EMBL/GenBank/DDBJ whole genome shotgun (WGS) entry which is preliminary data.</text>
</comment>
<accession>A0A3L6L3I0</accession>
<dbReference type="AlphaFoldDB" id="A0A3L6L3I0"/>
<organism evidence="1">
    <name type="scientific">Trypanosoma brucei equiperdum</name>
    <dbReference type="NCBI Taxonomy" id="630700"/>
    <lineage>
        <taxon>Eukaryota</taxon>
        <taxon>Discoba</taxon>
        <taxon>Euglenozoa</taxon>
        <taxon>Kinetoplastea</taxon>
        <taxon>Metakinetoplastina</taxon>
        <taxon>Trypanosomatida</taxon>
        <taxon>Trypanosomatidae</taxon>
        <taxon>Trypanosoma</taxon>
    </lineage>
</organism>
<name>A0A3L6L3I0_9TRYP</name>
<sequence>MFSRRVASCCPIPTAMYGALHINTKRQASRLVSPLVPVAPSLKHVAGASVTVTGVVLGELSTVSLASNVSLLSLVGPLSQLFMNGFASNPVFMRVISDTMHTYSVLLHSVRGGAAPSPPGWTIEM</sequence>
<protein>
    <submittedName>
        <fullName evidence="1">Uncharacterized protein</fullName>
    </submittedName>
</protein>
<dbReference type="PANTHER" id="PTHR38827:SF3">
    <property type="match status" value="1"/>
</dbReference>
<dbReference type="EMBL" id="QSBY01000010">
    <property type="protein sequence ID" value="RHW69080.1"/>
    <property type="molecule type" value="Genomic_DNA"/>
</dbReference>
<dbReference type="Proteomes" id="UP000266743">
    <property type="component" value="Chromosome 10"/>
</dbReference>
<gene>
    <name evidence="1" type="ORF">DPX39_100168500</name>
</gene>